<gene>
    <name evidence="1" type="ORF">MM171A00145_0068</name>
</gene>
<organism evidence="1">
    <name type="scientific">viral metagenome</name>
    <dbReference type="NCBI Taxonomy" id="1070528"/>
    <lineage>
        <taxon>unclassified sequences</taxon>
        <taxon>metagenomes</taxon>
        <taxon>organismal metagenomes</taxon>
    </lineage>
</organism>
<proteinExistence type="predicted"/>
<accession>A0A6M3M0D0</accession>
<dbReference type="AlphaFoldDB" id="A0A6M3M0D0"/>
<sequence length="79" mass="9246">MTDPAKTLYEVTLPACCRLSDDAQLAETLYCCFNWWRDVRAIAADPAWTPCLTWEELDPDVAEQWERRADLILELREIK</sequence>
<evidence type="ECO:0000313" key="1">
    <source>
        <dbReference type="EMBL" id="QJB01131.1"/>
    </source>
</evidence>
<name>A0A6M3M0D0_9ZZZZ</name>
<dbReference type="EMBL" id="MT143705">
    <property type="protein sequence ID" value="QJB01131.1"/>
    <property type="molecule type" value="Genomic_DNA"/>
</dbReference>
<protein>
    <submittedName>
        <fullName evidence="1">Uncharacterized protein</fullName>
    </submittedName>
</protein>
<reference evidence="1" key="1">
    <citation type="submission" date="2020-03" db="EMBL/GenBank/DDBJ databases">
        <title>The deep terrestrial virosphere.</title>
        <authorList>
            <person name="Holmfeldt K."/>
            <person name="Nilsson E."/>
            <person name="Simone D."/>
            <person name="Lopez-Fernandez M."/>
            <person name="Wu X."/>
            <person name="de Brujin I."/>
            <person name="Lundin D."/>
            <person name="Andersson A."/>
            <person name="Bertilsson S."/>
            <person name="Dopson M."/>
        </authorList>
    </citation>
    <scope>NUCLEOTIDE SEQUENCE</scope>
    <source>
        <strain evidence="1">MM171A00145</strain>
    </source>
</reference>